<name>A0A2K0UNV2_TRIHA</name>
<gene>
    <name evidence="2" type="ORF">THARTR1_00957</name>
</gene>
<sequence>MDSASNAIGILQFVLSCFSQIQLAREFENEFEVYQLKLDLIQLRLSRWGEVAKLNNYSTVTREGQPTSNDGYETPGSPAGDPVIAVLLEIRATVTKAQRDAKKNKNNTAIDQPLDADACIPADLRGVRNRLKGILSRRTSQTTKVVDSLKWAFYKRDHFDRFITDIASLTDTLESLLTEGDRQKLLELSKDECKGINKPNLEELKDIAQDCDPSIEKAADEALKNARGGVNYVTQSHNTGNVMGVNNGMYNVSGTHYWGRN</sequence>
<dbReference type="InterPro" id="IPR029498">
    <property type="entry name" value="HeLo_dom"/>
</dbReference>
<dbReference type="Gene3D" id="1.20.120.1020">
    <property type="entry name" value="Prion-inhibition and propagation, HeLo domain"/>
    <property type="match status" value="1"/>
</dbReference>
<reference evidence="2 3" key="1">
    <citation type="submission" date="2017-02" db="EMBL/GenBank/DDBJ databases">
        <title>Genomes of Trichoderma spp. with biocontrol activity.</title>
        <authorList>
            <person name="Gardiner D."/>
            <person name="Kazan K."/>
            <person name="Vos C."/>
            <person name="Harvey P."/>
        </authorList>
    </citation>
    <scope>NUCLEOTIDE SEQUENCE [LARGE SCALE GENOMIC DNA]</scope>
    <source>
        <strain evidence="2 3">Tr1</strain>
    </source>
</reference>
<dbReference type="Proteomes" id="UP000236290">
    <property type="component" value="Unassembled WGS sequence"/>
</dbReference>
<evidence type="ECO:0000313" key="2">
    <source>
        <dbReference type="EMBL" id="PNP59467.1"/>
    </source>
</evidence>
<evidence type="ECO:0000259" key="1">
    <source>
        <dbReference type="Pfam" id="PF14479"/>
    </source>
</evidence>
<comment type="caution">
    <text evidence="2">The sequence shown here is derived from an EMBL/GenBank/DDBJ whole genome shotgun (WGS) entry which is preliminary data.</text>
</comment>
<dbReference type="PANTHER" id="PTHR37542">
    <property type="entry name" value="HELO DOMAIN-CONTAINING PROTEIN-RELATED"/>
    <property type="match status" value="1"/>
</dbReference>
<dbReference type="InterPro" id="IPR038305">
    <property type="entry name" value="HeLo_sf"/>
</dbReference>
<feature type="domain" description="Prion-inhibition and propagation HeLo" evidence="1">
    <location>
        <begin position="8"/>
        <end position="206"/>
    </location>
</feature>
<proteinExistence type="predicted"/>
<protein>
    <recommendedName>
        <fullName evidence="1">Prion-inhibition and propagation HeLo domain-containing protein</fullName>
    </recommendedName>
</protein>
<dbReference type="AlphaFoldDB" id="A0A2K0UNV2"/>
<organism evidence="2 3">
    <name type="scientific">Trichoderma harzianum</name>
    <name type="common">Hypocrea lixii</name>
    <dbReference type="NCBI Taxonomy" id="5544"/>
    <lineage>
        <taxon>Eukaryota</taxon>
        <taxon>Fungi</taxon>
        <taxon>Dikarya</taxon>
        <taxon>Ascomycota</taxon>
        <taxon>Pezizomycotina</taxon>
        <taxon>Sordariomycetes</taxon>
        <taxon>Hypocreomycetidae</taxon>
        <taxon>Hypocreales</taxon>
        <taxon>Hypocreaceae</taxon>
        <taxon>Trichoderma</taxon>
    </lineage>
</organism>
<dbReference type="PANTHER" id="PTHR37542:SF3">
    <property type="entry name" value="PRION-INHIBITION AND PROPAGATION HELO DOMAIN-CONTAINING PROTEIN"/>
    <property type="match status" value="1"/>
</dbReference>
<dbReference type="Pfam" id="PF14479">
    <property type="entry name" value="HeLo"/>
    <property type="match status" value="1"/>
</dbReference>
<evidence type="ECO:0000313" key="3">
    <source>
        <dbReference type="Proteomes" id="UP000236290"/>
    </source>
</evidence>
<dbReference type="EMBL" id="MTYI01000007">
    <property type="protein sequence ID" value="PNP59467.1"/>
    <property type="molecule type" value="Genomic_DNA"/>
</dbReference>
<dbReference type="OrthoDB" id="20872at2759"/>
<accession>A0A2K0UNV2</accession>